<name>D5VFP2_CAUST</name>
<reference evidence="2" key="1">
    <citation type="journal article" date="2011" name="J. Bacteriol.">
        <title>Genome sequences of eight morphologically diverse alphaproteobacteria.</title>
        <authorList>
            <consortium name="US DOE Joint Genome Institute"/>
            <person name="Brown P.J."/>
            <person name="Kysela D.T."/>
            <person name="Buechlein A."/>
            <person name="Hemmerich C."/>
            <person name="Brun Y.V."/>
        </authorList>
    </citation>
    <scope>NUCLEOTIDE SEQUENCE [LARGE SCALE GENOMIC DNA]</scope>
    <source>
        <strain evidence="2">ATCC 21756 / DSM 7131 / JCM 7823 / NBRC 15250 / LMG 17158 / TK0059</strain>
    </source>
</reference>
<accession>D5VFP2</accession>
<protein>
    <submittedName>
        <fullName evidence="1">Uncharacterized protein</fullName>
    </submittedName>
</protein>
<dbReference type="STRING" id="509190.Cseg_1275"/>
<proteinExistence type="predicted"/>
<dbReference type="HOGENOM" id="CLU_1977574_0_0_5"/>
<dbReference type="RefSeq" id="WP_013078441.1">
    <property type="nucleotide sequence ID" value="NC_014100.1"/>
</dbReference>
<dbReference type="EMBL" id="CP002008">
    <property type="protein sequence ID" value="ADG09774.1"/>
    <property type="molecule type" value="Genomic_DNA"/>
</dbReference>
<evidence type="ECO:0000313" key="2">
    <source>
        <dbReference type="Proteomes" id="UP000002629"/>
    </source>
</evidence>
<evidence type="ECO:0000313" key="1">
    <source>
        <dbReference type="EMBL" id="ADG09774.1"/>
    </source>
</evidence>
<dbReference type="Proteomes" id="UP000002629">
    <property type="component" value="Chromosome"/>
</dbReference>
<dbReference type="AlphaFoldDB" id="D5VFP2"/>
<organism evidence="1 2">
    <name type="scientific">Caulobacter segnis (strain ATCC 21756 / DSM 7131 / JCM 7823 / NBRC 15250 / LMG 17158 / TK0059)</name>
    <name type="common">Mycoplana segnis</name>
    <dbReference type="NCBI Taxonomy" id="509190"/>
    <lineage>
        <taxon>Bacteria</taxon>
        <taxon>Pseudomonadati</taxon>
        <taxon>Pseudomonadota</taxon>
        <taxon>Alphaproteobacteria</taxon>
        <taxon>Caulobacterales</taxon>
        <taxon>Caulobacteraceae</taxon>
        <taxon>Caulobacter</taxon>
    </lineage>
</organism>
<dbReference type="KEGG" id="cse:Cseg_1275"/>
<sequence>MTAGTAIGRPDATAYLGSIGDVVDEVMGSVGVAGVGRVEPFGCVPPSVGGVEGMLDPDIGGFTDAPMELDEEPMVPIDDESVEEPLMAPLFMAGAVAEVSVDMPVCAVDDPAHQSFVARALGEAFV</sequence>
<gene>
    <name evidence="1" type="ordered locus">Cseg_1275</name>
</gene>